<dbReference type="GO" id="GO:0016301">
    <property type="term" value="F:kinase activity"/>
    <property type="evidence" value="ECO:0007669"/>
    <property type="project" value="InterPro"/>
</dbReference>
<organism evidence="2 3">
    <name type="scientific">Candidatus Ornithospirochaeta stercoravium</name>
    <dbReference type="NCBI Taxonomy" id="2840897"/>
    <lineage>
        <taxon>Bacteria</taxon>
        <taxon>Pseudomonadati</taxon>
        <taxon>Spirochaetota</taxon>
        <taxon>Spirochaetia</taxon>
        <taxon>Spirochaetales</taxon>
        <taxon>Spirochaetaceae</taxon>
        <taxon>Spirochaetaceae incertae sedis</taxon>
        <taxon>Candidatus Ornithospirochaeta</taxon>
    </lineage>
</organism>
<reference evidence="2" key="1">
    <citation type="submission" date="2020-10" db="EMBL/GenBank/DDBJ databases">
        <authorList>
            <person name="Gilroy R."/>
        </authorList>
    </citation>
    <scope>NUCLEOTIDE SEQUENCE</scope>
    <source>
        <strain evidence="2">14700</strain>
    </source>
</reference>
<accession>A0A9D9ICM7</accession>
<gene>
    <name evidence="2" type="ORF">IAA72_08840</name>
</gene>
<feature type="domain" description="Pyruvate phosphate dikinase AMP/ATP-binding" evidence="1">
    <location>
        <begin position="428"/>
        <end position="793"/>
    </location>
</feature>
<dbReference type="Gene3D" id="3.40.50.2300">
    <property type="match status" value="2"/>
</dbReference>
<dbReference type="InterPro" id="IPR002192">
    <property type="entry name" value="PPDK_AMP/ATP-bd"/>
</dbReference>
<dbReference type="EMBL" id="JADIMF010000146">
    <property type="protein sequence ID" value="MBO8469875.1"/>
    <property type="molecule type" value="Genomic_DNA"/>
</dbReference>
<dbReference type="GO" id="GO:0005524">
    <property type="term" value="F:ATP binding"/>
    <property type="evidence" value="ECO:0007669"/>
    <property type="project" value="InterPro"/>
</dbReference>
<evidence type="ECO:0000313" key="2">
    <source>
        <dbReference type="EMBL" id="MBO8469875.1"/>
    </source>
</evidence>
<dbReference type="CDD" id="cd00156">
    <property type="entry name" value="REC"/>
    <property type="match status" value="2"/>
</dbReference>
<dbReference type="Pfam" id="PF01326">
    <property type="entry name" value="PPDK_N"/>
    <property type="match status" value="1"/>
</dbReference>
<proteinExistence type="predicted"/>
<dbReference type="InterPro" id="IPR013815">
    <property type="entry name" value="ATP_grasp_subdomain_1"/>
</dbReference>
<sequence>MYLLDPTWLPFANLMLRHVYSVLLICSDYDRFMLDEDGRVEEELYKEYTELGLSNPPKITHTTNEIDALRLIDERHFDLVISMLDLGSDRVEGLAKAIKEKRPNMPVIALSPSPDHRKARELRGENCPYIDYLFYWQGNPSIFLAMVKLVEDKMNADHDTDEADVQVILLVEDSVRFISSFLPEMYTSLIRQNRHSIQEALNEWGKTLRMRGRPKILLATDYEEAWNLYSYYRTNILGVITDVNFPSEEGREGSGLRLSKRIKDDNPEVRVLVQSTEIENREDAEKLGAGFLWKLSPSLLQDLENHFVSEYGFGPFIFRDPETGKEIARANTMKEVQETIRTIPISSFRYHSKRNDFSRWLRAQSLYTLATMIKNINLDSGLADEEVRDLLYTTIRDYRAERTRGVIAEFSPSSYDDTVLFSRIGKGSMGGKGRGLAFIAMEMKANGVKEKYPSVYLSIPRTIVITTELFDAFRQLNNLENIDYESMTDDEILRLFLDAKIPEILDRDLRAVLRVLKKPLSIRSSSLLEDSHFQPFAGVYQTSMISNRGSDDKRLSELKKAIKTVWASTYFWAAREYLRSTLHSLDEEKMAVIIQQITGSEHDGYWYPNISGVARSLNYYPIPGQKAEDGVGMLSFGLGKMIVDEGTSFRFCPAKPRMPSDSLSGESSSQDRFYALDLNSDFAPLENSDNLIARNIAEEATAFPKAFKGIASVLDPMTGMVSESMRAEGIRILTFNGVLKYDTIPLARIISDMLKLGAESMAEPVEMEFAVDTEHADRPDFSILQIRPISGTAGYTYVPITESDKDNALIYAEKVMGNGIIPEIHDIITIKPEVFSTKDMPEMALELEKLNRKAEGNYVLITAGRLGSSDRWLGIPCTWSQISKAHVIVETGLKELQAEPSQGTHFFQNMTSLGCLYLTVNPMYNDGEFRYEEIAKLNHVEETEYFLHVRSDDELVIKASGLESRAVIRLKEQK</sequence>
<keyword evidence="2" id="KW-0670">Pyruvate</keyword>
<dbReference type="SUPFAM" id="SSF56059">
    <property type="entry name" value="Glutathione synthetase ATP-binding domain-like"/>
    <property type="match status" value="1"/>
</dbReference>
<dbReference type="Proteomes" id="UP000810292">
    <property type="component" value="Unassembled WGS sequence"/>
</dbReference>
<evidence type="ECO:0000313" key="3">
    <source>
        <dbReference type="Proteomes" id="UP000810292"/>
    </source>
</evidence>
<evidence type="ECO:0000259" key="1">
    <source>
        <dbReference type="Pfam" id="PF01326"/>
    </source>
</evidence>
<dbReference type="Gene3D" id="3.30.1490.20">
    <property type="entry name" value="ATP-grasp fold, A domain"/>
    <property type="match status" value="1"/>
</dbReference>
<reference evidence="2" key="2">
    <citation type="journal article" date="2021" name="PeerJ">
        <title>Extensive microbial diversity within the chicken gut microbiome revealed by metagenomics and culture.</title>
        <authorList>
            <person name="Gilroy R."/>
            <person name="Ravi A."/>
            <person name="Getino M."/>
            <person name="Pursley I."/>
            <person name="Horton D.L."/>
            <person name="Alikhan N.F."/>
            <person name="Baker D."/>
            <person name="Gharbi K."/>
            <person name="Hall N."/>
            <person name="Watson M."/>
            <person name="Adriaenssens E.M."/>
            <person name="Foster-Nyarko E."/>
            <person name="Jarju S."/>
            <person name="Secka A."/>
            <person name="Antonio M."/>
            <person name="Oren A."/>
            <person name="Chaudhuri R.R."/>
            <person name="La Ragione R."/>
            <person name="Hildebrand F."/>
            <person name="Pallen M.J."/>
        </authorList>
    </citation>
    <scope>NUCLEOTIDE SEQUENCE</scope>
    <source>
        <strain evidence="2">14700</strain>
    </source>
</reference>
<comment type="caution">
    <text evidence="2">The sequence shown here is derived from an EMBL/GenBank/DDBJ whole genome shotgun (WGS) entry which is preliminary data.</text>
</comment>
<name>A0A9D9ICM7_9SPIO</name>
<protein>
    <submittedName>
        <fullName evidence="2">Pyruvate, phosphate dikinase</fullName>
    </submittedName>
</protein>
<dbReference type="AlphaFoldDB" id="A0A9D9ICM7"/>